<name>A0AAD7NT51_9AGAR</name>
<gene>
    <name evidence="2" type="ORF">B0H16DRAFT_1684789</name>
</gene>
<dbReference type="EMBL" id="JARKIB010000012">
    <property type="protein sequence ID" value="KAJ7773792.1"/>
    <property type="molecule type" value="Genomic_DNA"/>
</dbReference>
<dbReference type="Proteomes" id="UP001215598">
    <property type="component" value="Unassembled WGS sequence"/>
</dbReference>
<feature type="region of interest" description="Disordered" evidence="1">
    <location>
        <begin position="298"/>
        <end position="323"/>
    </location>
</feature>
<sequence>MTPPDADTIEIADDDDGEDMTLMQAVENLVKEKPHLSLSQRLADPETLYVTRGPFHFKPDCKYQTFLNLMSDALPCPPANIVLDKTQWKPQTPANRALLPLGGSVGFDVLLKQMSWSNDKTFWDVKGDDGVTGGVGEAGPLNVAGNEEKAFDFSQLESTNTEDSVGEQKVSFNKAIASHLEELKKKWPVNKAGQRIYTDEKGFKWELTSIRLNVWAAHKTRGSATLDKPPVSAQFDIKNRIKTQPTPPTPFPAQPLATPGVAPAPSATDQLIAMALTMLQQQQHQHHPQYLPVVPAPPIQPPVHPNPEISPVPSAPQLPAKPAHRPVSLLEFSTY</sequence>
<evidence type="ECO:0000313" key="3">
    <source>
        <dbReference type="Proteomes" id="UP001215598"/>
    </source>
</evidence>
<comment type="caution">
    <text evidence="2">The sequence shown here is derived from an EMBL/GenBank/DDBJ whole genome shotgun (WGS) entry which is preliminary data.</text>
</comment>
<feature type="compositionally biased region" description="Pro residues" evidence="1">
    <location>
        <begin position="298"/>
        <end position="316"/>
    </location>
</feature>
<accession>A0AAD7NT51</accession>
<proteinExistence type="predicted"/>
<evidence type="ECO:0000313" key="2">
    <source>
        <dbReference type="EMBL" id="KAJ7773792.1"/>
    </source>
</evidence>
<protein>
    <submittedName>
        <fullName evidence="2">Uncharacterized protein</fullName>
    </submittedName>
</protein>
<dbReference type="AlphaFoldDB" id="A0AAD7NT51"/>
<organism evidence="2 3">
    <name type="scientific">Mycena metata</name>
    <dbReference type="NCBI Taxonomy" id="1033252"/>
    <lineage>
        <taxon>Eukaryota</taxon>
        <taxon>Fungi</taxon>
        <taxon>Dikarya</taxon>
        <taxon>Basidiomycota</taxon>
        <taxon>Agaricomycotina</taxon>
        <taxon>Agaricomycetes</taxon>
        <taxon>Agaricomycetidae</taxon>
        <taxon>Agaricales</taxon>
        <taxon>Marasmiineae</taxon>
        <taxon>Mycenaceae</taxon>
        <taxon>Mycena</taxon>
    </lineage>
</organism>
<reference evidence="2" key="1">
    <citation type="submission" date="2023-03" db="EMBL/GenBank/DDBJ databases">
        <title>Massive genome expansion in bonnet fungi (Mycena s.s.) driven by repeated elements and novel gene families across ecological guilds.</title>
        <authorList>
            <consortium name="Lawrence Berkeley National Laboratory"/>
            <person name="Harder C.B."/>
            <person name="Miyauchi S."/>
            <person name="Viragh M."/>
            <person name="Kuo A."/>
            <person name="Thoen E."/>
            <person name="Andreopoulos B."/>
            <person name="Lu D."/>
            <person name="Skrede I."/>
            <person name="Drula E."/>
            <person name="Henrissat B."/>
            <person name="Morin E."/>
            <person name="Kohler A."/>
            <person name="Barry K."/>
            <person name="LaButti K."/>
            <person name="Morin E."/>
            <person name="Salamov A."/>
            <person name="Lipzen A."/>
            <person name="Mereny Z."/>
            <person name="Hegedus B."/>
            <person name="Baldrian P."/>
            <person name="Stursova M."/>
            <person name="Weitz H."/>
            <person name="Taylor A."/>
            <person name="Grigoriev I.V."/>
            <person name="Nagy L.G."/>
            <person name="Martin F."/>
            <person name="Kauserud H."/>
        </authorList>
    </citation>
    <scope>NUCLEOTIDE SEQUENCE</scope>
    <source>
        <strain evidence="2">CBHHK182m</strain>
    </source>
</reference>
<keyword evidence="3" id="KW-1185">Reference proteome</keyword>
<feature type="region of interest" description="Disordered" evidence="1">
    <location>
        <begin position="241"/>
        <end position="264"/>
    </location>
</feature>
<evidence type="ECO:0000256" key="1">
    <source>
        <dbReference type="SAM" id="MobiDB-lite"/>
    </source>
</evidence>